<sequence length="666" mass="74291">MRRHVLDLPRLNKQAIVATIDVLISLLATWIAFSLRLDSLHWPQGYQWHVYQIAPVLMLPIFVRMGLYRSVFRYTGIAAIVTIAKAVALYGLLLFTLLVWLALPGVPRSLGVLQPLLLLVMVGGSRAFARLWLSQVDSKRKHLRQSRLLVYGAGQVGAQIAEAMERQHQLVLFGFLEDNRELYGKTINGRRVYPASEAERLIETFAITDILLALPSISRARRKEIIEKLRPFHVHIRSVPDLADLAQGKVAITDAHELDILDLLGREPVLPNPALVGRNVTNKVVLVTGAGGSIGSELCRQILSSRPSKLLLFEQNEYNLYTIHRDLQQRQASVSPGTELIPLLGDVCHFDRISQVCRTWQPRTIYHAAAYKHVPLVEHNPVEGVTNNVFGTYCVARAAIENQVSDYVLISTDKAVRPTNIMGASKRMAEMVLQSLSDVEVVPRFLGQEANGTGTRNLTRFSMVRFGNVLGSSGSVVPLFREQIKAGGPITLTDPEVTRYFMLIPEAVQLVLQAGAMTEGGDVFVLDMGEPVRILDLARRMVELSGLSVRDEHNPDGDIEIQTVGLRPGEKLYEELLIGEQPAPTAHPRIMTAHEDFIPWDRLAEELRHLHDALQANDIGAIRALLHKLVSGYQPAAEIVDWAFVEKRRQAAQRLESPRLEVVSKS</sequence>
<name>A0ABU2ENM6_9BURK</name>
<dbReference type="Proteomes" id="UP001246576">
    <property type="component" value="Unassembled WGS sequence"/>
</dbReference>
<dbReference type="InterPro" id="IPR029063">
    <property type="entry name" value="SAM-dependent_MTases_sf"/>
</dbReference>
<proteinExistence type="inferred from homology"/>
<dbReference type="Pfam" id="PF02719">
    <property type="entry name" value="Polysacc_synt_2"/>
    <property type="match status" value="1"/>
</dbReference>
<keyword evidence="2" id="KW-0812">Transmembrane</keyword>
<comment type="caution">
    <text evidence="4">The sequence shown here is derived from an EMBL/GenBank/DDBJ whole genome shotgun (WGS) entry which is preliminary data.</text>
</comment>
<evidence type="ECO:0000313" key="4">
    <source>
        <dbReference type="EMBL" id="MDR9849771.1"/>
    </source>
</evidence>
<evidence type="ECO:0000259" key="3">
    <source>
        <dbReference type="Pfam" id="PF02719"/>
    </source>
</evidence>
<evidence type="ECO:0000256" key="1">
    <source>
        <dbReference type="ARBA" id="ARBA00007430"/>
    </source>
</evidence>
<dbReference type="InterPro" id="IPR003869">
    <property type="entry name" value="Polysac_CapD-like"/>
</dbReference>
<feature type="domain" description="Polysaccharide biosynthesis protein CapD-like" evidence="3">
    <location>
        <begin position="285"/>
        <end position="594"/>
    </location>
</feature>
<feature type="transmembrane region" description="Helical" evidence="2">
    <location>
        <begin position="49"/>
        <end position="67"/>
    </location>
</feature>
<gene>
    <name evidence="4" type="ORF">RI048_16175</name>
</gene>
<reference evidence="4" key="1">
    <citation type="submission" date="2023-09" db="EMBL/GenBank/DDBJ databases">
        <title>Description of first Herbaspirillum huttiense subsp. nephrolepsisexaltata and Herbaspirillum huttiense subsp. lycopersicon.</title>
        <authorList>
            <person name="Poudel M."/>
            <person name="Sharma A."/>
            <person name="Goss E."/>
            <person name="Tapia J.H."/>
            <person name="Harmon C.M."/>
            <person name="Jones J.B."/>
        </authorList>
    </citation>
    <scope>NUCLEOTIDE SEQUENCE</scope>
    <source>
        <strain evidence="4">SE1</strain>
    </source>
</reference>
<feature type="transmembrane region" description="Helical" evidence="2">
    <location>
        <begin position="79"/>
        <end position="103"/>
    </location>
</feature>
<dbReference type="CDD" id="cd05237">
    <property type="entry name" value="UDP_invert_4-6DH_SDR_e"/>
    <property type="match status" value="1"/>
</dbReference>
<protein>
    <submittedName>
        <fullName evidence="4">Nucleoside-diphosphate sugar epimerase/dehydratase</fullName>
    </submittedName>
</protein>
<keyword evidence="2" id="KW-0472">Membrane</keyword>
<dbReference type="SUPFAM" id="SSF53335">
    <property type="entry name" value="S-adenosyl-L-methionine-dependent methyltransferases"/>
    <property type="match status" value="1"/>
</dbReference>
<organism evidence="4 5">
    <name type="scientific">Herbaspirillum huttiense subsp. lycopersici</name>
    <dbReference type="NCBI Taxonomy" id="3074428"/>
    <lineage>
        <taxon>Bacteria</taxon>
        <taxon>Pseudomonadati</taxon>
        <taxon>Pseudomonadota</taxon>
        <taxon>Betaproteobacteria</taxon>
        <taxon>Burkholderiales</taxon>
        <taxon>Oxalobacteraceae</taxon>
        <taxon>Herbaspirillum</taxon>
    </lineage>
</organism>
<feature type="transmembrane region" description="Helical" evidence="2">
    <location>
        <begin position="15"/>
        <end position="37"/>
    </location>
</feature>
<dbReference type="PANTHER" id="PTHR43318">
    <property type="entry name" value="UDP-N-ACETYLGLUCOSAMINE 4,6-DEHYDRATASE"/>
    <property type="match status" value="1"/>
</dbReference>
<comment type="similarity">
    <text evidence="1">Belongs to the polysaccharide synthase family.</text>
</comment>
<accession>A0ABU2ENM6</accession>
<dbReference type="InterPro" id="IPR036291">
    <property type="entry name" value="NAD(P)-bd_dom_sf"/>
</dbReference>
<dbReference type="PANTHER" id="PTHR43318:SF1">
    <property type="entry name" value="POLYSACCHARIDE BIOSYNTHESIS PROTEIN EPSC-RELATED"/>
    <property type="match status" value="1"/>
</dbReference>
<dbReference type="EMBL" id="JAVLSJ010000008">
    <property type="protein sequence ID" value="MDR9849771.1"/>
    <property type="molecule type" value="Genomic_DNA"/>
</dbReference>
<dbReference type="Gene3D" id="3.40.50.720">
    <property type="entry name" value="NAD(P)-binding Rossmann-like Domain"/>
    <property type="match status" value="2"/>
</dbReference>
<keyword evidence="5" id="KW-1185">Reference proteome</keyword>
<dbReference type="SUPFAM" id="SSF51735">
    <property type="entry name" value="NAD(P)-binding Rossmann-fold domains"/>
    <property type="match status" value="1"/>
</dbReference>
<evidence type="ECO:0000256" key="2">
    <source>
        <dbReference type="SAM" id="Phobius"/>
    </source>
</evidence>
<evidence type="ECO:0000313" key="5">
    <source>
        <dbReference type="Proteomes" id="UP001246576"/>
    </source>
</evidence>
<dbReference type="RefSeq" id="WP_121042735.1">
    <property type="nucleotide sequence ID" value="NZ_JAVLSJ010000008.1"/>
</dbReference>
<dbReference type="InterPro" id="IPR051203">
    <property type="entry name" value="Polysaccharide_Synthase-Rel"/>
</dbReference>
<keyword evidence="2" id="KW-1133">Transmembrane helix</keyword>